<feature type="signal peptide" evidence="1">
    <location>
        <begin position="1"/>
        <end position="25"/>
    </location>
</feature>
<dbReference type="AlphaFoldDB" id="A0A0V0GH47"/>
<dbReference type="EMBL" id="GEDG01039207">
    <property type="protein sequence ID" value="JAP07224.1"/>
    <property type="molecule type" value="Transcribed_RNA"/>
</dbReference>
<keyword evidence="1" id="KW-0732">Signal</keyword>
<feature type="chain" id="PRO_5006865263" evidence="1">
    <location>
        <begin position="26"/>
        <end position="79"/>
    </location>
</feature>
<accession>A0A0V0GH47</accession>
<organism evidence="2">
    <name type="scientific">Solanum chacoense</name>
    <name type="common">Chaco potato</name>
    <dbReference type="NCBI Taxonomy" id="4108"/>
    <lineage>
        <taxon>Eukaryota</taxon>
        <taxon>Viridiplantae</taxon>
        <taxon>Streptophyta</taxon>
        <taxon>Embryophyta</taxon>
        <taxon>Tracheophyta</taxon>
        <taxon>Spermatophyta</taxon>
        <taxon>Magnoliopsida</taxon>
        <taxon>eudicotyledons</taxon>
        <taxon>Gunneridae</taxon>
        <taxon>Pentapetalae</taxon>
        <taxon>asterids</taxon>
        <taxon>lamiids</taxon>
        <taxon>Solanales</taxon>
        <taxon>Solanaceae</taxon>
        <taxon>Solanoideae</taxon>
        <taxon>Solaneae</taxon>
        <taxon>Solanum</taxon>
    </lineage>
</organism>
<name>A0A0V0GH47_SOLCH</name>
<protein>
    <submittedName>
        <fullName evidence="2">Putative ovule protein</fullName>
    </submittedName>
</protein>
<evidence type="ECO:0000313" key="2">
    <source>
        <dbReference type="EMBL" id="JAP07224.1"/>
    </source>
</evidence>
<proteinExistence type="predicted"/>
<evidence type="ECO:0000256" key="1">
    <source>
        <dbReference type="SAM" id="SignalP"/>
    </source>
</evidence>
<reference evidence="2" key="1">
    <citation type="submission" date="2015-12" db="EMBL/GenBank/DDBJ databases">
        <title>Gene expression during late stages of embryo sac development: a critical building block for successful pollen-pistil interactions.</title>
        <authorList>
            <person name="Liu Y."/>
            <person name="Joly V."/>
            <person name="Sabar M."/>
            <person name="Matton D.P."/>
        </authorList>
    </citation>
    <scope>NUCLEOTIDE SEQUENCE</scope>
</reference>
<sequence>MCLSLFLFLLVYLILLLLFQQLITGASTIVSQSKRQFWKPLLGLVGSSSRRTRQMRKSHSSCTLFSTWIMTTEQKIHLL</sequence>